<reference evidence="4 5" key="1">
    <citation type="submission" date="2019-12" db="EMBL/GenBank/DDBJ databases">
        <title>Novel species isolated from a subtropical stream in China.</title>
        <authorList>
            <person name="Lu H."/>
        </authorList>
    </citation>
    <scope>NUCLEOTIDE SEQUENCE [LARGE SCALE GENOMIC DNA]</scope>
    <source>
        <strain evidence="4 5">FT135W</strain>
    </source>
</reference>
<organism evidence="4 5">
    <name type="scientific">Duganella flavida</name>
    <dbReference type="NCBI Taxonomy" id="2692175"/>
    <lineage>
        <taxon>Bacteria</taxon>
        <taxon>Pseudomonadati</taxon>
        <taxon>Pseudomonadota</taxon>
        <taxon>Betaproteobacteria</taxon>
        <taxon>Burkholderiales</taxon>
        <taxon>Oxalobacteraceae</taxon>
        <taxon>Telluria group</taxon>
        <taxon>Duganella</taxon>
    </lineage>
</organism>
<dbReference type="InterPro" id="IPR050706">
    <property type="entry name" value="Cyclic-di-GMP_PDE-like"/>
</dbReference>
<feature type="domain" description="EAL" evidence="3">
    <location>
        <begin position="148"/>
        <end position="401"/>
    </location>
</feature>
<dbReference type="PROSITE" id="PS50883">
    <property type="entry name" value="EAL"/>
    <property type="match status" value="1"/>
</dbReference>
<dbReference type="RefSeq" id="WP_161005682.1">
    <property type="nucleotide sequence ID" value="NZ_WWCN01000003.1"/>
</dbReference>
<dbReference type="PROSITE" id="PS50110">
    <property type="entry name" value="RESPONSE_REGULATORY"/>
    <property type="match status" value="1"/>
</dbReference>
<evidence type="ECO:0000259" key="2">
    <source>
        <dbReference type="PROSITE" id="PS50110"/>
    </source>
</evidence>
<dbReference type="SUPFAM" id="SSF52172">
    <property type="entry name" value="CheY-like"/>
    <property type="match status" value="1"/>
</dbReference>
<dbReference type="PANTHER" id="PTHR33121">
    <property type="entry name" value="CYCLIC DI-GMP PHOSPHODIESTERASE PDEF"/>
    <property type="match status" value="1"/>
</dbReference>
<protein>
    <submittedName>
        <fullName evidence="4">EAL domain-containing protein</fullName>
    </submittedName>
</protein>
<dbReference type="CDD" id="cd01948">
    <property type="entry name" value="EAL"/>
    <property type="match status" value="1"/>
</dbReference>
<dbReference type="AlphaFoldDB" id="A0A6L8K6J3"/>
<name>A0A6L8K6J3_9BURK</name>
<evidence type="ECO:0000256" key="1">
    <source>
        <dbReference type="PROSITE-ProRule" id="PRU00169"/>
    </source>
</evidence>
<dbReference type="EMBL" id="WWCN01000003">
    <property type="protein sequence ID" value="MYM22167.1"/>
    <property type="molecule type" value="Genomic_DNA"/>
</dbReference>
<keyword evidence="5" id="KW-1185">Reference proteome</keyword>
<dbReference type="Pfam" id="PF00072">
    <property type="entry name" value="Response_reg"/>
    <property type="match status" value="1"/>
</dbReference>
<dbReference type="Pfam" id="PF00563">
    <property type="entry name" value="EAL"/>
    <property type="match status" value="1"/>
</dbReference>
<dbReference type="InterPro" id="IPR001633">
    <property type="entry name" value="EAL_dom"/>
</dbReference>
<dbReference type="SMART" id="SM00448">
    <property type="entry name" value="REC"/>
    <property type="match status" value="1"/>
</dbReference>
<gene>
    <name evidence="4" type="ORF">GTP46_05870</name>
</gene>
<comment type="caution">
    <text evidence="4">The sequence shown here is derived from an EMBL/GenBank/DDBJ whole genome shotgun (WGS) entry which is preliminary data.</text>
</comment>
<keyword evidence="1" id="KW-0597">Phosphoprotein</keyword>
<dbReference type="Proteomes" id="UP000479335">
    <property type="component" value="Unassembled WGS sequence"/>
</dbReference>
<accession>A0A6L8K6J3</accession>
<dbReference type="Gene3D" id="3.40.50.2300">
    <property type="match status" value="1"/>
</dbReference>
<evidence type="ECO:0000313" key="5">
    <source>
        <dbReference type="Proteomes" id="UP000479335"/>
    </source>
</evidence>
<feature type="domain" description="Response regulatory" evidence="2">
    <location>
        <begin position="15"/>
        <end position="135"/>
    </location>
</feature>
<evidence type="ECO:0000313" key="4">
    <source>
        <dbReference type="EMBL" id="MYM22167.1"/>
    </source>
</evidence>
<dbReference type="InterPro" id="IPR035919">
    <property type="entry name" value="EAL_sf"/>
</dbReference>
<dbReference type="SUPFAM" id="SSF141868">
    <property type="entry name" value="EAL domain-like"/>
    <property type="match status" value="1"/>
</dbReference>
<dbReference type="PANTHER" id="PTHR33121:SF71">
    <property type="entry name" value="OXYGEN SENSOR PROTEIN DOSP"/>
    <property type="match status" value="1"/>
</dbReference>
<proteinExistence type="predicted"/>
<dbReference type="Gene3D" id="3.20.20.450">
    <property type="entry name" value="EAL domain"/>
    <property type="match status" value="1"/>
</dbReference>
<dbReference type="GO" id="GO:0000160">
    <property type="term" value="P:phosphorelay signal transduction system"/>
    <property type="evidence" value="ECO:0007669"/>
    <property type="project" value="InterPro"/>
</dbReference>
<dbReference type="GO" id="GO:0071111">
    <property type="term" value="F:cyclic-guanylate-specific phosphodiesterase activity"/>
    <property type="evidence" value="ECO:0007669"/>
    <property type="project" value="InterPro"/>
</dbReference>
<dbReference type="InterPro" id="IPR011006">
    <property type="entry name" value="CheY-like_superfamily"/>
</dbReference>
<feature type="modified residue" description="4-aspartylphosphate" evidence="1">
    <location>
        <position position="65"/>
    </location>
</feature>
<evidence type="ECO:0000259" key="3">
    <source>
        <dbReference type="PROSITE" id="PS50883"/>
    </source>
</evidence>
<sequence length="424" mass="47783">MNQLFPTRPNQTALRVMVVDDDAFMLDYISAAFDELGTFDIVIESDSKRGLWLLQQTRPDLLVCDLAMPGMDGIEFLRLAASTEFRGGVILHSGMDLSVRVAAERLAKAHGLHVLGAFEKPLNRSALVAALGRLGNRQSIRRTQEYADRLSAEDMRDGLLADRVEIYFQPKVLLEQRQMVGVECLARWRHPTRGLLPPAAFIPLIEEYGLIDELTLLILRKGTAQLGRWLRDGYDFKIAVNVSMDNLNRLDLPEIFQAISTEAGVPPTHIVLEMTETRLMDNFLLSLEILTRLRLKGFHLSIDDFGTGFSTMENLKQLPFSELKIDRAFVDGASKDHAARMILESSVRLGKIFNLNLVAEGVETQEDWNLVASSGCDQVQGYFVAKPMKADDLIEWKNSWEKMQHPGVSSDRSFHAIHENKQAF</sequence>
<dbReference type="InterPro" id="IPR001789">
    <property type="entry name" value="Sig_transdc_resp-reg_receiver"/>
</dbReference>
<dbReference type="SMART" id="SM00052">
    <property type="entry name" value="EAL"/>
    <property type="match status" value="1"/>
</dbReference>